<dbReference type="Pfam" id="PF18143">
    <property type="entry name" value="HAD_SAK_2"/>
    <property type="match status" value="1"/>
</dbReference>
<protein>
    <submittedName>
        <fullName evidence="1">Uncharacterized protein</fullName>
    </submittedName>
</protein>
<organism evidence="1 2">
    <name type="scientific">Aeromonas phage 65.2</name>
    <dbReference type="NCBI Taxonomy" id="1932896"/>
    <lineage>
        <taxon>Viruses</taxon>
        <taxon>Duplodnaviria</taxon>
        <taxon>Heunggongvirae</taxon>
        <taxon>Uroviricota</taxon>
        <taxon>Caudoviricetes</taxon>
        <taxon>Pantevenvirales</taxon>
        <taxon>Straboviridae</taxon>
        <taxon>Emmerichvirinae</taxon>
        <taxon>Ishigurovirus</taxon>
        <taxon>Ishigurovirus osborne</taxon>
    </lineage>
</organism>
<sequence>MKSRCKKVKTDMRYVFLDVDGPLNNYDTNMCVHDGSRLPSDTSYNVVYEVFGGIIYLICPHMLNNLYDVLRAYDDIKLIGISSWFRGGELNCEGVIHFERLTGLTIDGVIDYTGGGESRFTCAQKYAEERGVDKYVIIDDLHYDHPHLVKIERDGLTQEKAQEAIRMMK</sequence>
<evidence type="ECO:0000313" key="2">
    <source>
        <dbReference type="Proteomes" id="UP000225215"/>
    </source>
</evidence>
<proteinExistence type="predicted"/>
<dbReference type="EMBL" id="KY290955">
    <property type="protein sequence ID" value="APU01715.1"/>
    <property type="molecule type" value="Genomic_DNA"/>
</dbReference>
<reference evidence="1 2" key="1">
    <citation type="journal article" date="2017" name="Sci. Rep.">
        <title>Characterization and diversity of phages infecting Aeromonas salmonicida subsp. salmonicida.</title>
        <authorList>
            <person name="Vincent A.T."/>
            <person name="Paquet V.E."/>
            <person name="Bernatchez A."/>
            <person name="Tremblay D.M."/>
            <person name="Moineau S."/>
            <person name="Charette S.J."/>
        </authorList>
    </citation>
    <scope>NUCLEOTIDE SEQUENCE [LARGE SCALE GENOMIC DNA]</scope>
</reference>
<accession>A0A219YCN9</accession>
<evidence type="ECO:0000313" key="1">
    <source>
        <dbReference type="EMBL" id="APU01715.1"/>
    </source>
</evidence>
<dbReference type="Proteomes" id="UP000225215">
    <property type="component" value="Segment"/>
</dbReference>
<name>A0A219YCN9_9CAUD</name>